<organism evidence="3 4">
    <name type="scientific">Mesorhabditis spiculigera</name>
    <dbReference type="NCBI Taxonomy" id="96644"/>
    <lineage>
        <taxon>Eukaryota</taxon>
        <taxon>Metazoa</taxon>
        <taxon>Ecdysozoa</taxon>
        <taxon>Nematoda</taxon>
        <taxon>Chromadorea</taxon>
        <taxon>Rhabditida</taxon>
        <taxon>Rhabditina</taxon>
        <taxon>Rhabditomorpha</taxon>
        <taxon>Rhabditoidea</taxon>
        <taxon>Rhabditidae</taxon>
        <taxon>Mesorhabditinae</taxon>
        <taxon>Mesorhabditis</taxon>
    </lineage>
</organism>
<sequence length="231" mass="27498">MGQEEADRFRLVSYSSLRQGIDPRIPLSIVWLFLMFILVTGLIFLTPLTTARHNPYDRLHEIHDWQQVPRDNIPTRYDLYFKFFLPYRPGVDFGRRNFTFDGFAKITFRCERPNQKILFHSIRQGNFLIQVFDEKQHEVKITDFYHNHTQEVLHIDVEDVLTLGATYTVQLNYTGIFLNANWTGVYAAPYQYYKEKHWMLTTHLQTVDARRMFPCLDVPEAKAKFQVQNLI</sequence>
<evidence type="ECO:0000259" key="2">
    <source>
        <dbReference type="Pfam" id="PF17900"/>
    </source>
</evidence>
<dbReference type="InterPro" id="IPR042097">
    <property type="entry name" value="Aminopeptidase_N-like_N_sf"/>
</dbReference>
<dbReference type="EMBL" id="CATQJA010002664">
    <property type="protein sequence ID" value="CAJ0582073.1"/>
    <property type="molecule type" value="Genomic_DNA"/>
</dbReference>
<dbReference type="GO" id="GO:0008270">
    <property type="term" value="F:zinc ion binding"/>
    <property type="evidence" value="ECO:0007669"/>
    <property type="project" value="TreeGrafter"/>
</dbReference>
<dbReference type="InterPro" id="IPR045357">
    <property type="entry name" value="Aminopeptidase_N-like_N"/>
</dbReference>
<evidence type="ECO:0000313" key="3">
    <source>
        <dbReference type="EMBL" id="CAJ0582073.1"/>
    </source>
</evidence>
<feature type="transmembrane region" description="Helical" evidence="1">
    <location>
        <begin position="25"/>
        <end position="48"/>
    </location>
</feature>
<proteinExistence type="predicted"/>
<reference evidence="3" key="1">
    <citation type="submission" date="2023-06" db="EMBL/GenBank/DDBJ databases">
        <authorList>
            <person name="Delattre M."/>
        </authorList>
    </citation>
    <scope>NUCLEOTIDE SEQUENCE</scope>
    <source>
        <strain evidence="3">AF72</strain>
    </source>
</reference>
<protein>
    <recommendedName>
        <fullName evidence="2">Aminopeptidase N-like N-terminal domain-containing protein</fullName>
    </recommendedName>
</protein>
<dbReference type="GO" id="GO:0016020">
    <property type="term" value="C:membrane"/>
    <property type="evidence" value="ECO:0007669"/>
    <property type="project" value="TreeGrafter"/>
</dbReference>
<dbReference type="GO" id="GO:0006508">
    <property type="term" value="P:proteolysis"/>
    <property type="evidence" value="ECO:0007669"/>
    <property type="project" value="TreeGrafter"/>
</dbReference>
<dbReference type="InterPro" id="IPR050344">
    <property type="entry name" value="Peptidase_M1_aminopeptidases"/>
</dbReference>
<accession>A0AA36D6M5</accession>
<keyword evidence="1" id="KW-0812">Transmembrane</keyword>
<dbReference type="GO" id="GO:0005737">
    <property type="term" value="C:cytoplasm"/>
    <property type="evidence" value="ECO:0007669"/>
    <property type="project" value="TreeGrafter"/>
</dbReference>
<comment type="caution">
    <text evidence="3">The sequence shown here is derived from an EMBL/GenBank/DDBJ whole genome shotgun (WGS) entry which is preliminary data.</text>
</comment>
<feature type="non-terminal residue" evidence="3">
    <location>
        <position position="231"/>
    </location>
</feature>
<dbReference type="Gene3D" id="2.60.40.1730">
    <property type="entry name" value="tricorn interacting facor f3 domain"/>
    <property type="match status" value="1"/>
</dbReference>
<dbReference type="Pfam" id="PF17900">
    <property type="entry name" value="Peptidase_M1_N"/>
    <property type="match status" value="1"/>
</dbReference>
<dbReference type="AlphaFoldDB" id="A0AA36D6M5"/>
<keyword evidence="1" id="KW-1133">Transmembrane helix</keyword>
<keyword evidence="1" id="KW-0472">Membrane</keyword>
<dbReference type="GO" id="GO:0070006">
    <property type="term" value="F:metalloaminopeptidase activity"/>
    <property type="evidence" value="ECO:0007669"/>
    <property type="project" value="TreeGrafter"/>
</dbReference>
<dbReference type="PANTHER" id="PTHR11533:SF294">
    <property type="entry name" value="THYROTROPIN-RELEASING HORMONE-DEGRADING ECTOENZYME"/>
    <property type="match status" value="1"/>
</dbReference>
<gene>
    <name evidence="3" type="ORF">MSPICULIGERA_LOCUS20216</name>
</gene>
<keyword evidence="4" id="KW-1185">Reference proteome</keyword>
<dbReference type="GO" id="GO:0043171">
    <property type="term" value="P:peptide catabolic process"/>
    <property type="evidence" value="ECO:0007669"/>
    <property type="project" value="TreeGrafter"/>
</dbReference>
<evidence type="ECO:0000313" key="4">
    <source>
        <dbReference type="Proteomes" id="UP001177023"/>
    </source>
</evidence>
<evidence type="ECO:0000256" key="1">
    <source>
        <dbReference type="SAM" id="Phobius"/>
    </source>
</evidence>
<name>A0AA36D6M5_9BILA</name>
<dbReference type="GO" id="GO:0005615">
    <property type="term" value="C:extracellular space"/>
    <property type="evidence" value="ECO:0007669"/>
    <property type="project" value="TreeGrafter"/>
</dbReference>
<dbReference type="GO" id="GO:0042277">
    <property type="term" value="F:peptide binding"/>
    <property type="evidence" value="ECO:0007669"/>
    <property type="project" value="TreeGrafter"/>
</dbReference>
<dbReference type="PANTHER" id="PTHR11533">
    <property type="entry name" value="PROTEASE M1 ZINC METALLOPROTEASE"/>
    <property type="match status" value="1"/>
</dbReference>
<feature type="domain" description="Aminopeptidase N-like N-terminal" evidence="2">
    <location>
        <begin position="74"/>
        <end position="227"/>
    </location>
</feature>
<dbReference type="SUPFAM" id="SSF63737">
    <property type="entry name" value="Leukotriene A4 hydrolase N-terminal domain"/>
    <property type="match status" value="1"/>
</dbReference>
<dbReference type="Proteomes" id="UP001177023">
    <property type="component" value="Unassembled WGS sequence"/>
</dbReference>